<dbReference type="OrthoDB" id="1118972at2"/>
<organism evidence="3 4">
    <name type="scientific">Halomonas cupida</name>
    <dbReference type="NCBI Taxonomy" id="44933"/>
    <lineage>
        <taxon>Bacteria</taxon>
        <taxon>Pseudomonadati</taxon>
        <taxon>Pseudomonadota</taxon>
        <taxon>Gammaproteobacteria</taxon>
        <taxon>Oceanospirillales</taxon>
        <taxon>Halomonadaceae</taxon>
        <taxon>Halomonas</taxon>
    </lineage>
</organism>
<sequence>MEKTDLSEKHSARTPYINVDRIGFFVALYGVSLILIWIGAFKFHPDEAEAISDIILASPLMSWLYYILDINQASILIGVVEIIAGILLALYPVSRKAAVAGGTIASCIFLATMSFLLTTPGVLHTSSISGNTLAFPSLFGGFLLKDVVLLGVSLWIISRSGSEIVHSHH</sequence>
<evidence type="ECO:0000313" key="4">
    <source>
        <dbReference type="Proteomes" id="UP000184123"/>
    </source>
</evidence>
<evidence type="ECO:0000313" key="3">
    <source>
        <dbReference type="EMBL" id="SHL64216.1"/>
    </source>
</evidence>
<dbReference type="InterPro" id="IPR016865">
    <property type="entry name" value="RclC"/>
</dbReference>
<dbReference type="EMBL" id="BJXU01000127">
    <property type="protein sequence ID" value="GEN25136.1"/>
    <property type="molecule type" value="Genomic_DNA"/>
</dbReference>
<dbReference type="RefSeq" id="WP_073433952.1">
    <property type="nucleotide sequence ID" value="NZ_BJXU01000127.1"/>
</dbReference>
<dbReference type="Proteomes" id="UP000184123">
    <property type="component" value="Unassembled WGS sequence"/>
</dbReference>
<keyword evidence="1" id="KW-1133">Transmembrane helix</keyword>
<feature type="transmembrane region" description="Helical" evidence="1">
    <location>
        <begin position="63"/>
        <end position="90"/>
    </location>
</feature>
<dbReference type="Proteomes" id="UP000321726">
    <property type="component" value="Unassembled WGS sequence"/>
</dbReference>
<gene>
    <name evidence="2" type="ORF">HCU01_30850</name>
    <name evidence="3" type="ORF">SAMN05660971_01025</name>
</gene>
<name>A0A1M7CAQ3_9GAMM</name>
<evidence type="ECO:0000256" key="1">
    <source>
        <dbReference type="SAM" id="Phobius"/>
    </source>
</evidence>
<dbReference type="AlphaFoldDB" id="A0A1M7CAQ3"/>
<keyword evidence="5" id="KW-1185">Reference proteome</keyword>
<dbReference type="PANTHER" id="PTHR40106:SF1">
    <property type="entry name" value="INNER MEMBRANE PROTEIN RCLC"/>
    <property type="match status" value="1"/>
</dbReference>
<dbReference type="InterPro" id="IPR007339">
    <property type="entry name" value="RclC-like"/>
</dbReference>
<proteinExistence type="predicted"/>
<accession>A0A1M7CAQ3</accession>
<protein>
    <submittedName>
        <fullName evidence="3">Uncharacterized membrane protein YkgB</fullName>
    </submittedName>
</protein>
<feature type="transmembrane region" description="Helical" evidence="1">
    <location>
        <begin position="21"/>
        <end position="43"/>
    </location>
</feature>
<evidence type="ECO:0000313" key="5">
    <source>
        <dbReference type="Proteomes" id="UP000321726"/>
    </source>
</evidence>
<reference evidence="3 4" key="1">
    <citation type="submission" date="2016-11" db="EMBL/GenBank/DDBJ databases">
        <authorList>
            <person name="Jaros S."/>
            <person name="Januszkiewicz K."/>
            <person name="Wedrychowicz H."/>
        </authorList>
    </citation>
    <scope>NUCLEOTIDE SEQUENCE [LARGE SCALE GENOMIC DNA]</scope>
    <source>
        <strain evidence="3 4">DSM 4740</strain>
    </source>
</reference>
<reference evidence="2 5" key="2">
    <citation type="submission" date="2019-07" db="EMBL/GenBank/DDBJ databases">
        <title>Whole genome shotgun sequence of Halomonas cupida NBRC 102219.</title>
        <authorList>
            <person name="Hosoyama A."/>
            <person name="Uohara A."/>
            <person name="Ohji S."/>
            <person name="Ichikawa N."/>
        </authorList>
    </citation>
    <scope>NUCLEOTIDE SEQUENCE [LARGE SCALE GENOMIC DNA]</scope>
    <source>
        <strain evidence="2 5">NBRC 102219</strain>
    </source>
</reference>
<dbReference type="GO" id="GO:1901530">
    <property type="term" value="P:response to hypochlorite"/>
    <property type="evidence" value="ECO:0007669"/>
    <property type="project" value="TreeGrafter"/>
</dbReference>
<dbReference type="PIRSF" id="PIRSF028065">
    <property type="entry name" value="UCP028065"/>
    <property type="match status" value="1"/>
</dbReference>
<keyword evidence="1" id="KW-0472">Membrane</keyword>
<dbReference type="EMBL" id="FRCA01000002">
    <property type="protein sequence ID" value="SHL64216.1"/>
    <property type="molecule type" value="Genomic_DNA"/>
</dbReference>
<dbReference type="Pfam" id="PF04224">
    <property type="entry name" value="DUF417"/>
    <property type="match status" value="1"/>
</dbReference>
<dbReference type="GO" id="GO:0005886">
    <property type="term" value="C:plasma membrane"/>
    <property type="evidence" value="ECO:0007669"/>
    <property type="project" value="TreeGrafter"/>
</dbReference>
<feature type="transmembrane region" description="Helical" evidence="1">
    <location>
        <begin position="137"/>
        <end position="157"/>
    </location>
</feature>
<dbReference type="PANTHER" id="PTHR40106">
    <property type="entry name" value="INNER MEMBRANE PROTEIN RCLC"/>
    <property type="match status" value="1"/>
</dbReference>
<feature type="transmembrane region" description="Helical" evidence="1">
    <location>
        <begin position="97"/>
        <end position="117"/>
    </location>
</feature>
<evidence type="ECO:0000313" key="2">
    <source>
        <dbReference type="EMBL" id="GEN25136.1"/>
    </source>
</evidence>
<keyword evidence="1" id="KW-0812">Transmembrane</keyword>
<dbReference type="STRING" id="44933.SAMN05660971_01025"/>